<dbReference type="Proteomes" id="UP000606115">
    <property type="component" value="Unassembled WGS sequence"/>
</dbReference>
<comment type="caution">
    <text evidence="1">The sequence shown here is derived from an EMBL/GenBank/DDBJ whole genome shotgun (WGS) entry which is preliminary data.</text>
</comment>
<dbReference type="RefSeq" id="WP_188684654.1">
    <property type="nucleotide sequence ID" value="NZ_BMKX01000002.1"/>
</dbReference>
<gene>
    <name evidence="1" type="ORF">GCM10007173_13820</name>
</gene>
<dbReference type="EMBL" id="BMKX01000002">
    <property type="protein sequence ID" value="GGJ56238.1"/>
    <property type="molecule type" value="Genomic_DNA"/>
</dbReference>
<protein>
    <recommendedName>
        <fullName evidence="3">XRE family transcriptional regulator</fullName>
    </recommendedName>
</protein>
<evidence type="ECO:0008006" key="3">
    <source>
        <dbReference type="Google" id="ProtNLM"/>
    </source>
</evidence>
<sequence>MKHISFKDHLDTITGSKSLRSIAAEIDVNSATLTRQLQDGLKFDTVVAICRTYKSPIIQALGIAGLLTGDEVEAVANATDLSQVDDAALVAELTRRMSRPGTPAIYDEPLDNVVKLEKPQD</sequence>
<keyword evidence="2" id="KW-1185">Reference proteome</keyword>
<evidence type="ECO:0000313" key="1">
    <source>
        <dbReference type="EMBL" id="GGJ56238.1"/>
    </source>
</evidence>
<name>A0ABQ2DHC1_9MICC</name>
<dbReference type="GeneID" id="303303754"/>
<reference evidence="2" key="1">
    <citation type="journal article" date="2019" name="Int. J. Syst. Evol. Microbiol.">
        <title>The Global Catalogue of Microorganisms (GCM) 10K type strain sequencing project: providing services to taxonomists for standard genome sequencing and annotation.</title>
        <authorList>
            <consortium name="The Broad Institute Genomics Platform"/>
            <consortium name="The Broad Institute Genome Sequencing Center for Infectious Disease"/>
            <person name="Wu L."/>
            <person name="Ma J."/>
        </authorList>
    </citation>
    <scope>NUCLEOTIDE SEQUENCE [LARGE SCALE GENOMIC DNA]</scope>
    <source>
        <strain evidence="2">CGMCC 1.3685</strain>
    </source>
</reference>
<evidence type="ECO:0000313" key="2">
    <source>
        <dbReference type="Proteomes" id="UP000606115"/>
    </source>
</evidence>
<accession>A0ABQ2DHC1</accession>
<organism evidence="1 2">
    <name type="scientific">Glutamicibacter ardleyensis</name>
    <dbReference type="NCBI Taxonomy" id="225894"/>
    <lineage>
        <taxon>Bacteria</taxon>
        <taxon>Bacillati</taxon>
        <taxon>Actinomycetota</taxon>
        <taxon>Actinomycetes</taxon>
        <taxon>Micrococcales</taxon>
        <taxon>Micrococcaceae</taxon>
        <taxon>Glutamicibacter</taxon>
    </lineage>
</organism>
<proteinExistence type="predicted"/>